<dbReference type="Pfam" id="PF02342">
    <property type="entry name" value="TerD"/>
    <property type="match status" value="1"/>
</dbReference>
<dbReference type="AlphaFoldDB" id="A0AB38C4Y9"/>
<evidence type="ECO:0000256" key="1">
    <source>
        <dbReference type="ARBA" id="ARBA00022686"/>
    </source>
</evidence>
<name>A0AB38C4Y9_9BURK</name>
<sequence length="436" mass="46286">MYRVAPLPGSVFPIFLPDSMENLIKGQRLALSGLVTGNIVQLGLASAGVTLDFACFGLDANGKLSDDRYMTFFNQPRTPCGGVETAAPSGDAAGFSYQLDRLPASIERLVVTAAIDGDATMAQLGSGYLRLLDSGRELARYTYAGADFAQEKAVMLGEFYRKDGGWRFMAVGQGFNGGLDALVAHFGGEVAPAVAEPAPAPKISLSKISLTKAGQTHKVSLEKGAGAPKKLTVKATWVDNGDGDDDNDDLDLRVGILLPNGQMRFIQAPDTAGSFDAMPYVRHLGDVAGAAGKEPATETVEVNPALAQHYGGTVGLVFSVYSAVANGAVSVASMRPKMVMQYGEQIVECAFDFRLSKAADDDSVYTYVIGMARITPDSIILEPSGKTSEPGSEATPWLSWQGENLQLAFNGPVVFKGEDKEDEDDCNADNPRRYIA</sequence>
<feature type="domain" description="TerD" evidence="3">
    <location>
        <begin position="22"/>
        <end position="186"/>
    </location>
</feature>
<evidence type="ECO:0000313" key="4">
    <source>
        <dbReference type="EMBL" id="SFX28982.1"/>
    </source>
</evidence>
<dbReference type="PANTHER" id="PTHR32097:SF3">
    <property type="entry name" value="TELLURITE RESISTANCE PROTEIN"/>
    <property type="match status" value="1"/>
</dbReference>
<gene>
    <name evidence="4" type="ORF">SAMN03097694_1481</name>
</gene>
<dbReference type="GO" id="GO:0046690">
    <property type="term" value="P:response to tellurium ion"/>
    <property type="evidence" value="ECO:0007669"/>
    <property type="project" value="UniProtKB-KW"/>
</dbReference>
<dbReference type="InterPro" id="IPR003325">
    <property type="entry name" value="TerD"/>
</dbReference>
<dbReference type="Gene3D" id="2.60.60.30">
    <property type="entry name" value="sav2460 like domains"/>
    <property type="match status" value="1"/>
</dbReference>
<dbReference type="CDD" id="cd06974">
    <property type="entry name" value="TerD_like"/>
    <property type="match status" value="1"/>
</dbReference>
<evidence type="ECO:0000256" key="2">
    <source>
        <dbReference type="SAM" id="MobiDB-lite"/>
    </source>
</evidence>
<accession>A0AB38C4Y9</accession>
<comment type="caution">
    <text evidence="4">The sequence shown here is derived from an EMBL/GenBank/DDBJ whole genome shotgun (WGS) entry which is preliminary data.</text>
</comment>
<dbReference type="Proteomes" id="UP000182489">
    <property type="component" value="Unassembled WGS sequence"/>
</dbReference>
<evidence type="ECO:0000313" key="5">
    <source>
        <dbReference type="Proteomes" id="UP000182489"/>
    </source>
</evidence>
<reference evidence="4 5" key="1">
    <citation type="submission" date="2016-11" db="EMBL/GenBank/DDBJ databases">
        <authorList>
            <person name="Varghese N."/>
            <person name="Submissions S."/>
        </authorList>
    </citation>
    <scope>NUCLEOTIDE SEQUENCE [LARGE SCALE GENOMIC DNA]</scope>
    <source>
        <strain evidence="4 5">NFR18</strain>
    </source>
</reference>
<dbReference type="InterPro" id="IPR051324">
    <property type="entry name" value="Stress/Tellurium_Resist"/>
</dbReference>
<protein>
    <submittedName>
        <fullName evidence="4">Tellurite resistance protein TerA</fullName>
    </submittedName>
</protein>
<keyword evidence="1" id="KW-0778">Tellurium resistance</keyword>
<dbReference type="EMBL" id="FPKH01000001">
    <property type="protein sequence ID" value="SFX28982.1"/>
    <property type="molecule type" value="Genomic_DNA"/>
</dbReference>
<organism evidence="4 5">
    <name type="scientific">Janthinobacterium lividum</name>
    <dbReference type="NCBI Taxonomy" id="29581"/>
    <lineage>
        <taxon>Bacteria</taxon>
        <taxon>Pseudomonadati</taxon>
        <taxon>Pseudomonadota</taxon>
        <taxon>Betaproteobacteria</taxon>
        <taxon>Burkholderiales</taxon>
        <taxon>Oxalobacteraceae</taxon>
        <taxon>Janthinobacterium</taxon>
    </lineage>
</organism>
<proteinExistence type="predicted"/>
<evidence type="ECO:0000259" key="3">
    <source>
        <dbReference type="Pfam" id="PF02342"/>
    </source>
</evidence>
<dbReference type="PANTHER" id="PTHR32097">
    <property type="entry name" value="CAMP-BINDING PROTEIN 1-RELATED"/>
    <property type="match status" value="1"/>
</dbReference>
<feature type="region of interest" description="Disordered" evidence="2">
    <location>
        <begin position="416"/>
        <end position="436"/>
    </location>
</feature>